<reference evidence="4" key="2">
    <citation type="submission" date="2023-01" db="EMBL/GenBank/DDBJ databases">
        <authorList>
            <person name="Petersen C."/>
        </authorList>
    </citation>
    <scope>NUCLEOTIDE SEQUENCE</scope>
    <source>
        <strain evidence="4">IBT 35679</strain>
    </source>
</reference>
<name>A0AAD6CHE7_9EURO</name>
<dbReference type="PROSITE" id="PS50088">
    <property type="entry name" value="ANK_REPEAT"/>
    <property type="match status" value="5"/>
</dbReference>
<evidence type="ECO:0000313" key="6">
    <source>
        <dbReference type="EMBL" id="KAJ5544196.1"/>
    </source>
</evidence>
<sequence>MANLLRAQLRGHQFLLLVNLSRDHDLIARCLSAGPYSNMQVRDENGMTVLHLAAQGGSRQITEALLGTEQGRALLHATDGRGDTPCMVAARYRNSHVAELLIDAGSRPRAQNTQGETVVYWAIVWRQTKLLHHSLQRGSDPRQTMSTGFTAVTLAALTSSTTMLSILLRANADIDQVDDRGYTALSWAAIIDNVRMAQILLRSGANASKPDDPRRDSKADHQTPLIWAITKGNQALVKLLLQYHADPCGRGSGLRLPLTWAVLLHQKGIARLLLARGASFLDVDACGETPLDFVLRIKDEALLELFKTHEKKYTSSTTSDRVPHGTPEQS</sequence>
<evidence type="ECO:0000256" key="2">
    <source>
        <dbReference type="ARBA" id="ARBA00023043"/>
    </source>
</evidence>
<dbReference type="PANTHER" id="PTHR24198:SF165">
    <property type="entry name" value="ANKYRIN REPEAT-CONTAINING PROTEIN-RELATED"/>
    <property type="match status" value="1"/>
</dbReference>
<evidence type="ECO:0000313" key="4">
    <source>
        <dbReference type="EMBL" id="KAJ5522902.1"/>
    </source>
</evidence>
<keyword evidence="2 3" id="KW-0040">ANK repeat</keyword>
<dbReference type="PROSITE" id="PS50297">
    <property type="entry name" value="ANK_REP_REGION"/>
    <property type="match status" value="3"/>
</dbReference>
<evidence type="ECO:0000256" key="1">
    <source>
        <dbReference type="ARBA" id="ARBA00022737"/>
    </source>
</evidence>
<dbReference type="InterPro" id="IPR002110">
    <property type="entry name" value="Ankyrin_rpt"/>
</dbReference>
<dbReference type="Proteomes" id="UP001220324">
    <property type="component" value="Unassembled WGS sequence"/>
</dbReference>
<evidence type="ECO:0000313" key="7">
    <source>
        <dbReference type="Proteomes" id="UP001220324"/>
    </source>
</evidence>
<dbReference type="AlphaFoldDB" id="A0AAD6CHE7"/>
<feature type="repeat" description="ANK" evidence="3">
    <location>
        <begin position="81"/>
        <end position="113"/>
    </location>
</feature>
<dbReference type="EMBL" id="JAQIZZ010000004">
    <property type="protein sequence ID" value="KAJ5544196.1"/>
    <property type="molecule type" value="Genomic_DNA"/>
</dbReference>
<comment type="caution">
    <text evidence="4">The sequence shown here is derived from an EMBL/GenBank/DDBJ whole genome shotgun (WGS) entry which is preliminary data.</text>
</comment>
<dbReference type="Gene3D" id="1.25.40.20">
    <property type="entry name" value="Ankyrin repeat-containing domain"/>
    <property type="match status" value="1"/>
</dbReference>
<dbReference type="EMBL" id="JAQIZZ010000010">
    <property type="protein sequence ID" value="KAJ5523021.1"/>
    <property type="molecule type" value="Genomic_DNA"/>
</dbReference>
<dbReference type="Pfam" id="PF12796">
    <property type="entry name" value="Ank_2"/>
    <property type="match status" value="3"/>
</dbReference>
<dbReference type="InterPro" id="IPR036770">
    <property type="entry name" value="Ankyrin_rpt-contain_sf"/>
</dbReference>
<gene>
    <name evidence="6" type="ORF">N7494_005475</name>
    <name evidence="5" type="ORF">N7494_013207</name>
    <name evidence="4" type="ORF">N7494_013216</name>
</gene>
<evidence type="ECO:0000256" key="3">
    <source>
        <dbReference type="PROSITE-ProRule" id="PRU00023"/>
    </source>
</evidence>
<proteinExistence type="predicted"/>
<feature type="repeat" description="ANK" evidence="3">
    <location>
        <begin position="180"/>
        <end position="212"/>
    </location>
</feature>
<dbReference type="SUPFAM" id="SSF48403">
    <property type="entry name" value="Ankyrin repeat"/>
    <property type="match status" value="1"/>
</dbReference>
<feature type="repeat" description="ANK" evidence="3">
    <location>
        <begin position="220"/>
        <end position="252"/>
    </location>
</feature>
<organism evidence="4 7">
    <name type="scientific">Penicillium frequentans</name>
    <dbReference type="NCBI Taxonomy" id="3151616"/>
    <lineage>
        <taxon>Eukaryota</taxon>
        <taxon>Fungi</taxon>
        <taxon>Dikarya</taxon>
        <taxon>Ascomycota</taxon>
        <taxon>Pezizomycotina</taxon>
        <taxon>Eurotiomycetes</taxon>
        <taxon>Eurotiomycetidae</taxon>
        <taxon>Eurotiales</taxon>
        <taxon>Aspergillaceae</taxon>
        <taxon>Penicillium</taxon>
    </lineage>
</organism>
<feature type="repeat" description="ANK" evidence="3">
    <location>
        <begin position="147"/>
        <end position="179"/>
    </location>
</feature>
<reference evidence="4 7" key="1">
    <citation type="journal article" date="2023" name="IMA Fungus">
        <title>Comparative genomic study of the Penicillium genus elucidates a diverse pangenome and 15 lateral gene transfer events.</title>
        <authorList>
            <person name="Petersen C."/>
            <person name="Sorensen T."/>
            <person name="Nielsen M.R."/>
            <person name="Sondergaard T.E."/>
            <person name="Sorensen J.L."/>
            <person name="Fitzpatrick D.A."/>
            <person name="Frisvad J.C."/>
            <person name="Nielsen K.L."/>
        </authorList>
    </citation>
    <scope>NUCLEOTIDE SEQUENCE [LARGE SCALE GENOMIC DNA]</scope>
    <source>
        <strain evidence="4 7">IBT 35679</strain>
    </source>
</reference>
<keyword evidence="1" id="KW-0677">Repeat</keyword>
<accession>A0AAD6CHE7</accession>
<keyword evidence="7" id="KW-1185">Reference proteome</keyword>
<protein>
    <submittedName>
        <fullName evidence="4">Uncharacterized protein</fullName>
    </submittedName>
</protein>
<feature type="repeat" description="ANK" evidence="3">
    <location>
        <begin position="45"/>
        <end position="66"/>
    </location>
</feature>
<dbReference type="EMBL" id="JAQIZZ010000011">
    <property type="protein sequence ID" value="KAJ5522902.1"/>
    <property type="molecule type" value="Genomic_DNA"/>
</dbReference>
<evidence type="ECO:0000313" key="5">
    <source>
        <dbReference type="EMBL" id="KAJ5523021.1"/>
    </source>
</evidence>
<dbReference type="PANTHER" id="PTHR24198">
    <property type="entry name" value="ANKYRIN REPEAT AND PROTEIN KINASE DOMAIN-CONTAINING PROTEIN"/>
    <property type="match status" value="1"/>
</dbReference>
<dbReference type="SMART" id="SM00248">
    <property type="entry name" value="ANK"/>
    <property type="match status" value="7"/>
</dbReference>